<comment type="caution">
    <text evidence="3">The sequence shown here is derived from an EMBL/GenBank/DDBJ whole genome shotgun (WGS) entry which is preliminary data.</text>
</comment>
<keyword evidence="4" id="KW-1185">Reference proteome</keyword>
<dbReference type="RefSeq" id="WP_250486915.1">
    <property type="nucleotide sequence ID" value="NZ_JAQQDB010000001.1"/>
</dbReference>
<dbReference type="Proteomes" id="UP001629462">
    <property type="component" value="Unassembled WGS sequence"/>
</dbReference>
<dbReference type="Pfam" id="PF15978">
    <property type="entry name" value="TnsD"/>
    <property type="match status" value="1"/>
</dbReference>
<evidence type="ECO:0000259" key="1">
    <source>
        <dbReference type="Pfam" id="PF06527"/>
    </source>
</evidence>
<dbReference type="Pfam" id="PF06527">
    <property type="entry name" value="TniQ"/>
    <property type="match status" value="1"/>
</dbReference>
<accession>A0ABW9CC11</accession>
<name>A0ABW9CC11_9BURK</name>
<sequence length="630" mass="69946">MNVLLDLPNDDELLYSVIAYYLADTCCPNPTIAIRNLFGQHVHATAGIPVSLDGVARSTQICWEMTGREILTRLTVFPYYAAFRPPVVVAEVAKDCLQGGTSGFNARLGLAASLVKEPDYLRYCPECILTDKRRTGRAYWRRSHQLAGAFTCPLHGCPLYESNALYRSRRDSEWHDAGDFVTSGTEMKLSTTSSVQEIAIRALSGAAANVLNSSESLYRADGSLNLQAKAWEAGFCLPSGKVDVQSVYEAVIELFGEEVIKRLGLVIEDGQHESWIRKMFYSEHTVFQPAQYLMLGLVLQGGGGGTRPSPNSRDDGKDDELIHRGGASLRPDCKYLCPNFLASHGAGHAIEKVAFSVTDGAFVASCSCSCGFRFKATEADEKDYLKVERVIRYGNSFFAVYLKHRRTGLTERQIANQMGLSLNAVKAIGRSAEHREPAIPPPTKVDVQRMRREWEGLLKKVYPAGHRAAKSLNNKLYRQLNIHDHDWLRASGQRTSRRLHVQPCDGAVKEGRIDGEKRSNAWAKLLPAAKDVILKRVPLARASKTELLHMAKLPVTVDGREIRQMKTFESKLKQYEESVESFQCRRLRHAVAEMRHAGDVVTRAKLLAKAAIATNKIAPDVAKFVAQLVG</sequence>
<organism evidence="3 4">
    <name type="scientific">Caballeronia jiangsuensis</name>
    <dbReference type="NCBI Taxonomy" id="1458357"/>
    <lineage>
        <taxon>Bacteria</taxon>
        <taxon>Pseudomonadati</taxon>
        <taxon>Pseudomonadota</taxon>
        <taxon>Betaproteobacteria</taxon>
        <taxon>Burkholderiales</taxon>
        <taxon>Burkholderiaceae</taxon>
        <taxon>Caballeronia</taxon>
    </lineage>
</organism>
<evidence type="ECO:0000259" key="2">
    <source>
        <dbReference type="Pfam" id="PF15978"/>
    </source>
</evidence>
<proteinExistence type="predicted"/>
<dbReference type="InterPro" id="IPR009492">
    <property type="entry name" value="TniQ"/>
</dbReference>
<dbReference type="InterPro" id="IPR032750">
    <property type="entry name" value="TnsD_C"/>
</dbReference>
<feature type="domain" description="TniQ" evidence="1">
    <location>
        <begin position="8"/>
        <end position="159"/>
    </location>
</feature>
<evidence type="ECO:0000313" key="4">
    <source>
        <dbReference type="Proteomes" id="UP001629462"/>
    </source>
</evidence>
<protein>
    <submittedName>
        <fullName evidence="3">TnsD family Tn7-like transposition protein</fullName>
    </submittedName>
</protein>
<dbReference type="EMBL" id="JAQQDB010000001">
    <property type="protein sequence ID" value="MFM0515854.1"/>
    <property type="molecule type" value="Genomic_DNA"/>
</dbReference>
<feature type="domain" description="Transposon Tn7 transposition protein TnsD C-terminal" evidence="2">
    <location>
        <begin position="227"/>
        <end position="549"/>
    </location>
</feature>
<evidence type="ECO:0000313" key="3">
    <source>
        <dbReference type="EMBL" id="MFM0515854.1"/>
    </source>
</evidence>
<reference evidence="3 4" key="1">
    <citation type="journal article" date="2024" name="Chem. Sci.">
        <title>Discovery of megapolipeptins by genome mining of a Burkholderiales bacteria collection.</title>
        <authorList>
            <person name="Paulo B.S."/>
            <person name="Recchia M.J.J."/>
            <person name="Lee S."/>
            <person name="Fergusson C.H."/>
            <person name="Romanowski S.B."/>
            <person name="Hernandez A."/>
            <person name="Krull N."/>
            <person name="Liu D.Y."/>
            <person name="Cavanagh H."/>
            <person name="Bos A."/>
            <person name="Gray C.A."/>
            <person name="Murphy B.T."/>
            <person name="Linington R.G."/>
            <person name="Eustaquio A.S."/>
        </authorList>
    </citation>
    <scope>NUCLEOTIDE SEQUENCE [LARGE SCALE GENOMIC DNA]</scope>
    <source>
        <strain evidence="3 4">RL17-374-BIF-D</strain>
    </source>
</reference>
<gene>
    <name evidence="3" type="ORF">PQR08_00370</name>
</gene>